<dbReference type="GO" id="GO:0052621">
    <property type="term" value="F:diguanylate cyclase activity"/>
    <property type="evidence" value="ECO:0007669"/>
    <property type="project" value="UniProtKB-EC"/>
</dbReference>
<keyword evidence="3" id="KW-1133">Transmembrane helix</keyword>
<feature type="transmembrane region" description="Helical" evidence="3">
    <location>
        <begin position="44"/>
        <end position="63"/>
    </location>
</feature>
<reference evidence="5" key="1">
    <citation type="submission" date="2020-04" db="EMBL/GenBank/DDBJ databases">
        <title>Deep metagenomics examines the oral microbiome during advanced dental caries in children, revealing novel taxa and co-occurrences with host molecules.</title>
        <authorList>
            <person name="Baker J.L."/>
            <person name="Morton J.T."/>
            <person name="Dinis M."/>
            <person name="Alvarez R."/>
            <person name="Tran N.C."/>
            <person name="Knight R."/>
            <person name="Edlund A."/>
        </authorList>
    </citation>
    <scope>NUCLEOTIDE SEQUENCE</scope>
    <source>
        <strain evidence="5">JCVI_32_bin.24</strain>
    </source>
</reference>
<dbReference type="SMART" id="SM00267">
    <property type="entry name" value="GGDEF"/>
    <property type="match status" value="1"/>
</dbReference>
<protein>
    <recommendedName>
        <fullName evidence="1">diguanylate cyclase</fullName>
        <ecNumber evidence="1">2.7.7.65</ecNumber>
    </recommendedName>
</protein>
<comment type="caution">
    <text evidence="5">The sequence shown here is derived from an EMBL/GenBank/DDBJ whole genome shotgun (WGS) entry which is preliminary data.</text>
</comment>
<dbReference type="PROSITE" id="PS50887">
    <property type="entry name" value="GGDEF"/>
    <property type="match status" value="1"/>
</dbReference>
<evidence type="ECO:0000256" key="2">
    <source>
        <dbReference type="ARBA" id="ARBA00034247"/>
    </source>
</evidence>
<feature type="transmembrane region" description="Helical" evidence="3">
    <location>
        <begin position="20"/>
        <end position="38"/>
    </location>
</feature>
<dbReference type="NCBIfam" id="TIGR00254">
    <property type="entry name" value="GGDEF"/>
    <property type="match status" value="1"/>
</dbReference>
<dbReference type="PANTHER" id="PTHR45138">
    <property type="entry name" value="REGULATORY COMPONENTS OF SENSORY TRANSDUCTION SYSTEM"/>
    <property type="match status" value="1"/>
</dbReference>
<organism evidence="5 6">
    <name type="scientific">Dechloromonas agitata</name>
    <dbReference type="NCBI Taxonomy" id="73030"/>
    <lineage>
        <taxon>Bacteria</taxon>
        <taxon>Pseudomonadati</taxon>
        <taxon>Pseudomonadota</taxon>
        <taxon>Betaproteobacteria</taxon>
        <taxon>Rhodocyclales</taxon>
        <taxon>Azonexaceae</taxon>
        <taxon>Dechloromonas</taxon>
    </lineage>
</organism>
<accession>A0A930BSQ2</accession>
<dbReference type="GO" id="GO:1902201">
    <property type="term" value="P:negative regulation of bacterial-type flagellum-dependent cell motility"/>
    <property type="evidence" value="ECO:0007669"/>
    <property type="project" value="TreeGrafter"/>
</dbReference>
<proteinExistence type="predicted"/>
<evidence type="ECO:0000256" key="1">
    <source>
        <dbReference type="ARBA" id="ARBA00012528"/>
    </source>
</evidence>
<dbReference type="InterPro" id="IPR043128">
    <property type="entry name" value="Rev_trsase/Diguanyl_cyclase"/>
</dbReference>
<dbReference type="InterPro" id="IPR000160">
    <property type="entry name" value="GGDEF_dom"/>
</dbReference>
<dbReference type="Gene3D" id="3.30.70.270">
    <property type="match status" value="1"/>
</dbReference>
<dbReference type="Pfam" id="PF00990">
    <property type="entry name" value="GGDEF"/>
    <property type="match status" value="1"/>
</dbReference>
<keyword evidence="3" id="KW-0472">Membrane</keyword>
<name>A0A930BSQ2_9RHOO</name>
<dbReference type="InterPro" id="IPR029787">
    <property type="entry name" value="Nucleotide_cyclase"/>
</dbReference>
<feature type="domain" description="GGDEF" evidence="4">
    <location>
        <begin position="241"/>
        <end position="378"/>
    </location>
</feature>
<dbReference type="AlphaFoldDB" id="A0A930BSQ2"/>
<comment type="catalytic activity">
    <reaction evidence="2">
        <text>2 GTP = 3',3'-c-di-GMP + 2 diphosphate</text>
        <dbReference type="Rhea" id="RHEA:24898"/>
        <dbReference type="ChEBI" id="CHEBI:33019"/>
        <dbReference type="ChEBI" id="CHEBI:37565"/>
        <dbReference type="ChEBI" id="CHEBI:58805"/>
        <dbReference type="EC" id="2.7.7.65"/>
    </reaction>
</comment>
<dbReference type="EMBL" id="JABZMI010000155">
    <property type="protein sequence ID" value="MBF1165127.1"/>
    <property type="molecule type" value="Genomic_DNA"/>
</dbReference>
<evidence type="ECO:0000313" key="6">
    <source>
        <dbReference type="Proteomes" id="UP000718593"/>
    </source>
</evidence>
<evidence type="ECO:0000256" key="3">
    <source>
        <dbReference type="SAM" id="Phobius"/>
    </source>
</evidence>
<evidence type="ECO:0000259" key="4">
    <source>
        <dbReference type="PROSITE" id="PS50887"/>
    </source>
</evidence>
<dbReference type="CDD" id="cd01949">
    <property type="entry name" value="GGDEF"/>
    <property type="match status" value="1"/>
</dbReference>
<dbReference type="GO" id="GO:0005886">
    <property type="term" value="C:plasma membrane"/>
    <property type="evidence" value="ECO:0007669"/>
    <property type="project" value="TreeGrafter"/>
</dbReference>
<dbReference type="Proteomes" id="UP000718593">
    <property type="component" value="Unassembled WGS sequence"/>
</dbReference>
<evidence type="ECO:0000313" key="5">
    <source>
        <dbReference type="EMBL" id="MBF1165127.1"/>
    </source>
</evidence>
<dbReference type="InterPro" id="IPR050469">
    <property type="entry name" value="Diguanylate_Cyclase"/>
</dbReference>
<keyword evidence="3" id="KW-0812">Transmembrane</keyword>
<dbReference type="EC" id="2.7.7.65" evidence="1"/>
<feature type="transmembrane region" description="Helical" evidence="3">
    <location>
        <begin position="135"/>
        <end position="152"/>
    </location>
</feature>
<dbReference type="SUPFAM" id="SSF55073">
    <property type="entry name" value="Nucleotide cyclase"/>
    <property type="match status" value="1"/>
</dbReference>
<dbReference type="GO" id="GO:0043709">
    <property type="term" value="P:cell adhesion involved in single-species biofilm formation"/>
    <property type="evidence" value="ECO:0007669"/>
    <property type="project" value="TreeGrafter"/>
</dbReference>
<sequence length="401" mass="44183">MSQNVHVEAALFRHLLDHSVIPLIGSAIGGSLVGLAHMDSPYQQQVLVWLFVLYATIVIRALLTKRCRSRFKEMGYSRPEAIRYALTTGLSGFAWGMGGLFVLDASPLAMVVTITAIQAMIMGGALTLGAYLPSFYAFSLPAILPLVVALGLKGGGTNIVLALYSAIFLVLMLDIAKRLNHSLRDVWKLTFEKEYLLSELTKANDHQKALANTDGLTGIANRRRFDDVLAQELARFSRTNSPLSLLILDVDHFKTFNDAYGHVAGDECLKQIAEILKKQFNRASDMAARYGGEEFAIIMPDTDERGAIQKAEVIRSEVAKLNIQHGHSPTAGYITVSMGIVTLYNSDIREANDLIAMADECLYQAKADGRNRFVSTRLKHDVLQRPSCEDNLEEAYCDVGP</sequence>
<feature type="transmembrane region" description="Helical" evidence="3">
    <location>
        <begin position="84"/>
        <end position="102"/>
    </location>
</feature>
<dbReference type="FunFam" id="3.30.70.270:FF:000001">
    <property type="entry name" value="Diguanylate cyclase domain protein"/>
    <property type="match status" value="1"/>
</dbReference>
<gene>
    <name evidence="5" type="ORF">HXL68_08805</name>
</gene>
<dbReference type="PANTHER" id="PTHR45138:SF9">
    <property type="entry name" value="DIGUANYLATE CYCLASE DGCM-RELATED"/>
    <property type="match status" value="1"/>
</dbReference>
<feature type="transmembrane region" description="Helical" evidence="3">
    <location>
        <begin position="158"/>
        <end position="176"/>
    </location>
</feature>